<gene>
    <name evidence="7" type="primary">putA</name>
    <name evidence="7" type="ORF">DIC32_07010</name>
</gene>
<dbReference type="PROSITE" id="PS00070">
    <property type="entry name" value="ALDEHYDE_DEHYDR_CYS"/>
    <property type="match status" value="1"/>
</dbReference>
<feature type="non-terminal residue" evidence="7">
    <location>
        <position position="1"/>
    </location>
</feature>
<comment type="catalytic activity">
    <reaction evidence="5">
        <text>L-glutamate 5-semialdehyde + NAD(+) + H2O = L-glutamate + NADH + 2 H(+)</text>
        <dbReference type="Rhea" id="RHEA:30235"/>
        <dbReference type="ChEBI" id="CHEBI:15377"/>
        <dbReference type="ChEBI" id="CHEBI:15378"/>
        <dbReference type="ChEBI" id="CHEBI:29985"/>
        <dbReference type="ChEBI" id="CHEBI:57540"/>
        <dbReference type="ChEBI" id="CHEBI:57945"/>
        <dbReference type="ChEBI" id="CHEBI:58066"/>
        <dbReference type="EC" id="1.2.1.88"/>
    </reaction>
</comment>
<evidence type="ECO:0000256" key="1">
    <source>
        <dbReference type="ARBA" id="ARBA00004786"/>
    </source>
</evidence>
<comment type="caution">
    <text evidence="7">The sequence shown here is derived from an EMBL/GenBank/DDBJ whole genome shotgun (WGS) entry which is preliminary data.</text>
</comment>
<dbReference type="AlphaFoldDB" id="A0A3D3FZX2"/>
<dbReference type="FunFam" id="3.40.309.10:FF:000005">
    <property type="entry name" value="1-pyrroline-5-carboxylate dehydrogenase 1"/>
    <property type="match status" value="1"/>
</dbReference>
<dbReference type="PANTHER" id="PTHR42862">
    <property type="entry name" value="DELTA-1-PYRROLINE-5-CARBOXYLATE DEHYDROGENASE 1, ISOFORM A-RELATED"/>
    <property type="match status" value="1"/>
</dbReference>
<name>A0A3D3FZX2_ACIRA</name>
<evidence type="ECO:0000256" key="2">
    <source>
        <dbReference type="ARBA" id="ARBA00012884"/>
    </source>
</evidence>
<reference evidence="7 8" key="1">
    <citation type="journal article" date="2018" name="Nat. Biotechnol.">
        <title>A standardized bacterial taxonomy based on genome phylogeny substantially revises the tree of life.</title>
        <authorList>
            <person name="Parks D.H."/>
            <person name="Chuvochina M."/>
            <person name="Waite D.W."/>
            <person name="Rinke C."/>
            <person name="Skarshewski A."/>
            <person name="Chaumeil P.A."/>
            <person name="Hugenholtz P."/>
        </authorList>
    </citation>
    <scope>NUCLEOTIDE SEQUENCE [LARGE SCALE GENOMIC DNA]</scope>
    <source>
        <strain evidence="7">UBA10045</strain>
    </source>
</reference>
<evidence type="ECO:0000313" key="8">
    <source>
        <dbReference type="Proteomes" id="UP000262257"/>
    </source>
</evidence>
<keyword evidence="4" id="KW-0520">NAD</keyword>
<dbReference type="GO" id="GO:0003842">
    <property type="term" value="F:L-glutamate gamma-semialdehyde dehydrogenase activity"/>
    <property type="evidence" value="ECO:0007669"/>
    <property type="project" value="UniProtKB-EC"/>
</dbReference>
<evidence type="ECO:0000256" key="3">
    <source>
        <dbReference type="ARBA" id="ARBA00023002"/>
    </source>
</evidence>
<evidence type="ECO:0000259" key="6">
    <source>
        <dbReference type="Pfam" id="PF00171"/>
    </source>
</evidence>
<dbReference type="InterPro" id="IPR016162">
    <property type="entry name" value="Ald_DH_N"/>
</dbReference>
<comment type="pathway">
    <text evidence="1">Amino-acid degradation; L-proline degradation into L-glutamate; L-glutamate from L-proline: step 2/2.</text>
</comment>
<dbReference type="InterPro" id="IPR016160">
    <property type="entry name" value="Ald_DH_CS_CYS"/>
</dbReference>
<dbReference type="EMBL" id="DPXL01000088">
    <property type="protein sequence ID" value="HCM31336.1"/>
    <property type="molecule type" value="Genomic_DNA"/>
</dbReference>
<dbReference type="Proteomes" id="UP000262257">
    <property type="component" value="Unassembled WGS sequence"/>
</dbReference>
<dbReference type="InterPro" id="IPR050485">
    <property type="entry name" value="Proline_metab_enzyme"/>
</dbReference>
<dbReference type="GO" id="GO:0009898">
    <property type="term" value="C:cytoplasmic side of plasma membrane"/>
    <property type="evidence" value="ECO:0007669"/>
    <property type="project" value="TreeGrafter"/>
</dbReference>
<dbReference type="InterPro" id="IPR016163">
    <property type="entry name" value="Ald_DH_C"/>
</dbReference>
<proteinExistence type="predicted"/>
<evidence type="ECO:0000256" key="4">
    <source>
        <dbReference type="ARBA" id="ARBA00023027"/>
    </source>
</evidence>
<evidence type="ECO:0000313" key="7">
    <source>
        <dbReference type="EMBL" id="HCM31336.1"/>
    </source>
</evidence>
<evidence type="ECO:0000256" key="5">
    <source>
        <dbReference type="ARBA" id="ARBA00048142"/>
    </source>
</evidence>
<dbReference type="Pfam" id="PF00171">
    <property type="entry name" value="Aldedh"/>
    <property type="match status" value="1"/>
</dbReference>
<accession>A0A3D3FZX2</accession>
<dbReference type="GO" id="GO:0010133">
    <property type="term" value="P:L-proline catabolic process to L-glutamate"/>
    <property type="evidence" value="ECO:0007669"/>
    <property type="project" value="TreeGrafter"/>
</dbReference>
<keyword evidence="3 7" id="KW-0560">Oxidoreductase</keyword>
<dbReference type="GO" id="GO:0004657">
    <property type="term" value="F:proline dehydrogenase activity"/>
    <property type="evidence" value="ECO:0007669"/>
    <property type="project" value="UniProtKB-ARBA"/>
</dbReference>
<dbReference type="PANTHER" id="PTHR42862:SF1">
    <property type="entry name" value="DELTA-1-PYRROLINE-5-CARBOXYLATE DEHYDROGENASE 2, ISOFORM A-RELATED"/>
    <property type="match status" value="1"/>
</dbReference>
<dbReference type="InterPro" id="IPR016161">
    <property type="entry name" value="Ald_DH/histidinol_DH"/>
</dbReference>
<feature type="domain" description="Aldehyde dehydrogenase" evidence="6">
    <location>
        <begin position="2"/>
        <end position="260"/>
    </location>
</feature>
<dbReference type="Gene3D" id="3.40.605.10">
    <property type="entry name" value="Aldehyde Dehydrogenase, Chain A, domain 1"/>
    <property type="match status" value="1"/>
</dbReference>
<dbReference type="SUPFAM" id="SSF53720">
    <property type="entry name" value="ALDH-like"/>
    <property type="match status" value="1"/>
</dbReference>
<dbReference type="InterPro" id="IPR015590">
    <property type="entry name" value="Aldehyde_DH_dom"/>
</dbReference>
<dbReference type="EC" id="1.2.1.88" evidence="2"/>
<sequence>RIQGIMFTGSTEVAKILQKTVSGRVTRHGQPVVFIAETGGQNAMIVDSSALTEQVVLDVLSSAFDSAGQRCSALRILCVQEDNAKPLLHMLKGGMQQLRVGNPVYLNTDIGPVIDQEAKTNIENHIQKMQKQGYPVYQFAHNPEQNQFKDGTFILPTLIELPNLNELKREVFGPVLHVITYKQGQLAQLLDAIHAKGYGLTMGLHTRIDETVQTVIQHAEVGNLYINRNIVGAVVGVQPFGGEGLSGTGPKAGGPLYLYRLMQNCQPKKLEQPFAVQTVNHTSANPLYVDFLAWVKQNLPQYTLGQEQSFFAGKVFELQGPTGESNQYAVLPRKRTLSLAESEQEQIAQLIAIFSVGSQPVLLKGNNFYQKHAAKLPEVIRQQFHIIENIQTGDFDAVLHHGSQNQLMNLQKQIAQREGAIVGITHLEPQQLQIPVERLVIERAISINTAAAGGNASLMTLV</sequence>
<dbReference type="Gene3D" id="3.40.309.10">
    <property type="entry name" value="Aldehyde Dehydrogenase, Chain A, domain 2"/>
    <property type="match status" value="1"/>
</dbReference>
<protein>
    <recommendedName>
        <fullName evidence="2">L-glutamate gamma-semialdehyde dehydrogenase</fullName>
        <ecNumber evidence="2">1.2.1.88</ecNumber>
    </recommendedName>
</protein>
<organism evidence="7 8">
    <name type="scientific">Acinetobacter radioresistens</name>
    <dbReference type="NCBI Taxonomy" id="40216"/>
    <lineage>
        <taxon>Bacteria</taxon>
        <taxon>Pseudomonadati</taxon>
        <taxon>Pseudomonadota</taxon>
        <taxon>Gammaproteobacteria</taxon>
        <taxon>Moraxellales</taxon>
        <taxon>Moraxellaceae</taxon>
        <taxon>Acinetobacter</taxon>
    </lineage>
</organism>